<evidence type="ECO:0000256" key="4">
    <source>
        <dbReference type="ARBA" id="ARBA00022840"/>
    </source>
</evidence>
<dbReference type="Pfam" id="PF00005">
    <property type="entry name" value="ABC_tran"/>
    <property type="match status" value="1"/>
</dbReference>
<proteinExistence type="inferred from homology"/>
<name>I9DWB7_9ALTE</name>
<dbReference type="AlphaFoldDB" id="I9DWB7"/>
<dbReference type="PATRIC" id="fig|1195246.3.peg.304"/>
<dbReference type="InterPro" id="IPR003439">
    <property type="entry name" value="ABC_transporter-like_ATP-bd"/>
</dbReference>
<keyword evidence="7" id="KW-1185">Reference proteome</keyword>
<keyword evidence="4 6" id="KW-0067">ATP-binding</keyword>
<dbReference type="PROSITE" id="PS00211">
    <property type="entry name" value="ABC_TRANSPORTER_1"/>
    <property type="match status" value="1"/>
</dbReference>
<evidence type="ECO:0000256" key="1">
    <source>
        <dbReference type="ARBA" id="ARBA00005417"/>
    </source>
</evidence>
<comment type="caution">
    <text evidence="6">The sequence shown here is derived from an EMBL/GenBank/DDBJ whole genome shotgun (WGS) entry which is preliminary data.</text>
</comment>
<dbReference type="CDD" id="cd03214">
    <property type="entry name" value="ABC_Iron-Siderophores_B12_Hemin"/>
    <property type="match status" value="1"/>
</dbReference>
<evidence type="ECO:0000259" key="5">
    <source>
        <dbReference type="PROSITE" id="PS50893"/>
    </source>
</evidence>
<dbReference type="InterPro" id="IPR003593">
    <property type="entry name" value="AAA+_ATPase"/>
</dbReference>
<organism evidence="6 7">
    <name type="scientific">Alishewanella agri BL06</name>
    <dbReference type="NCBI Taxonomy" id="1195246"/>
    <lineage>
        <taxon>Bacteria</taxon>
        <taxon>Pseudomonadati</taxon>
        <taxon>Pseudomonadota</taxon>
        <taxon>Gammaproteobacteria</taxon>
        <taxon>Alteromonadales</taxon>
        <taxon>Alteromonadaceae</taxon>
        <taxon>Alishewanella</taxon>
    </lineage>
</organism>
<protein>
    <submittedName>
        <fullName evidence="6">Vitamin B12 transport ATP-binding protein BtuD</fullName>
    </submittedName>
</protein>
<feature type="domain" description="ABC transporter" evidence="5">
    <location>
        <begin position="20"/>
        <end position="258"/>
    </location>
</feature>
<dbReference type="PROSITE" id="PS50893">
    <property type="entry name" value="ABC_TRANSPORTER_2"/>
    <property type="match status" value="1"/>
</dbReference>
<evidence type="ECO:0000256" key="2">
    <source>
        <dbReference type="ARBA" id="ARBA00022448"/>
    </source>
</evidence>
<dbReference type="SUPFAM" id="SSF52540">
    <property type="entry name" value="P-loop containing nucleoside triphosphate hydrolases"/>
    <property type="match status" value="1"/>
</dbReference>
<dbReference type="EMBL" id="AKKU01000001">
    <property type="protein sequence ID" value="EIW90500.1"/>
    <property type="molecule type" value="Genomic_DNA"/>
</dbReference>
<accession>I9DWB7</accession>
<dbReference type="SMART" id="SM00382">
    <property type="entry name" value="AAA"/>
    <property type="match status" value="1"/>
</dbReference>
<dbReference type="GO" id="GO:0016887">
    <property type="term" value="F:ATP hydrolysis activity"/>
    <property type="evidence" value="ECO:0007669"/>
    <property type="project" value="InterPro"/>
</dbReference>
<sequence>MEAWLLPLILHLDSSVSAIFTLDQVSLSYPSSSHGAASLVLQGISCSLPAGELIGIIGPNGAGKSSLLSLLSGCPAPSHGKVQFAGKPLHSYPPRQLAQQLAFLPQHNPPLPGLSCYQVAAMGLLPHKHWFEADNDHDRQQVELALQHTGLLAKQQQRSDTLSGGEWQRLTLARALVQQARVLLLDEPTNHLDVKYQHQLLQLLLSLNKTVICALHDLNLAARYCHKLLLLQQGQLKAFGSAEQVLQPALLSEVFELPVEVSRHPQYGWWQVNFISPQVAK</sequence>
<dbReference type="InterPro" id="IPR017871">
    <property type="entry name" value="ABC_transporter-like_CS"/>
</dbReference>
<evidence type="ECO:0000313" key="6">
    <source>
        <dbReference type="EMBL" id="EIW90500.1"/>
    </source>
</evidence>
<dbReference type="PANTHER" id="PTHR42794">
    <property type="entry name" value="HEMIN IMPORT ATP-BINDING PROTEIN HMUV"/>
    <property type="match status" value="1"/>
</dbReference>
<dbReference type="PANTHER" id="PTHR42794:SF2">
    <property type="entry name" value="ABC TRANSPORTER ATP-BINDING PROTEIN"/>
    <property type="match status" value="1"/>
</dbReference>
<dbReference type="GO" id="GO:0005524">
    <property type="term" value="F:ATP binding"/>
    <property type="evidence" value="ECO:0007669"/>
    <property type="project" value="UniProtKB-KW"/>
</dbReference>
<evidence type="ECO:0000256" key="3">
    <source>
        <dbReference type="ARBA" id="ARBA00022741"/>
    </source>
</evidence>
<dbReference type="eggNOG" id="COG1120">
    <property type="taxonomic scope" value="Bacteria"/>
</dbReference>
<dbReference type="InterPro" id="IPR027417">
    <property type="entry name" value="P-loop_NTPase"/>
</dbReference>
<comment type="similarity">
    <text evidence="1">Belongs to the ABC transporter superfamily.</text>
</comment>
<dbReference type="STRING" id="1195246.AGRI_01480"/>
<dbReference type="FunFam" id="3.40.50.300:FF:000134">
    <property type="entry name" value="Iron-enterobactin ABC transporter ATP-binding protein"/>
    <property type="match status" value="1"/>
</dbReference>
<dbReference type="Gene3D" id="3.40.50.300">
    <property type="entry name" value="P-loop containing nucleotide triphosphate hydrolases"/>
    <property type="match status" value="1"/>
</dbReference>
<dbReference type="Proteomes" id="UP000035062">
    <property type="component" value="Unassembled WGS sequence"/>
</dbReference>
<reference evidence="6 7" key="1">
    <citation type="journal article" date="2012" name="J. Bacteriol.">
        <title>Genome Sequence of Pectin-Degrading Alishewanella agri, Isolated from Landfill Soil.</title>
        <authorList>
            <person name="Kim J."/>
            <person name="Jung J."/>
            <person name="Sung J.S."/>
            <person name="Chun J."/>
            <person name="Park W."/>
        </authorList>
    </citation>
    <scope>NUCLEOTIDE SEQUENCE [LARGE SCALE GENOMIC DNA]</scope>
    <source>
        <strain evidence="6 7">BL06</strain>
    </source>
</reference>
<gene>
    <name evidence="6" type="ORF">AGRI_01480</name>
</gene>
<keyword evidence="3" id="KW-0547">Nucleotide-binding</keyword>
<keyword evidence="2" id="KW-0813">Transport</keyword>
<evidence type="ECO:0000313" key="7">
    <source>
        <dbReference type="Proteomes" id="UP000035062"/>
    </source>
</evidence>